<dbReference type="Pfam" id="PF14824">
    <property type="entry name" value="Sirohm_synth_M"/>
    <property type="match status" value="1"/>
</dbReference>
<keyword evidence="4" id="KW-0520">NAD</keyword>
<protein>
    <recommendedName>
        <fullName evidence="2">precorrin-2 dehydrogenase</fullName>
        <ecNumber evidence="2">1.3.1.76</ecNumber>
    </recommendedName>
</protein>
<proteinExistence type="predicted"/>
<comment type="pathway">
    <text evidence="1">Porphyrin-containing compound metabolism; siroheme biosynthesis; sirohydrochlorin from precorrin-2: step 1/1.</text>
</comment>
<dbReference type="InterPro" id="IPR028281">
    <property type="entry name" value="Sirohaem_synthase_central"/>
</dbReference>
<dbReference type="SUPFAM" id="SSF51735">
    <property type="entry name" value="NAD(P)-binding Rossmann-fold domains"/>
    <property type="match status" value="1"/>
</dbReference>
<comment type="catalytic activity">
    <reaction evidence="6">
        <text>precorrin-2 + NAD(+) = sirohydrochlorin + NADH + 2 H(+)</text>
        <dbReference type="Rhea" id="RHEA:15613"/>
        <dbReference type="ChEBI" id="CHEBI:15378"/>
        <dbReference type="ChEBI" id="CHEBI:57540"/>
        <dbReference type="ChEBI" id="CHEBI:57945"/>
        <dbReference type="ChEBI" id="CHEBI:58351"/>
        <dbReference type="ChEBI" id="CHEBI:58827"/>
        <dbReference type="EC" id="1.3.1.76"/>
    </reaction>
</comment>
<sequence length="146" mass="15652">MTMYPVMINIKGKKVVVVGGGKVASRKIKGLLDEGALVTVISPDLHSSIDATQVTWLARSYQKGDLEGATLAFACTDQASVNLQVMEDADPSQLVNNTGDKNHSDFYNVAMAKGKNFSVMISTNGASAAYSKAIRQKIEALLEELE</sequence>
<dbReference type="InterPro" id="IPR036291">
    <property type="entry name" value="NAD(P)-bd_dom_sf"/>
</dbReference>
<dbReference type="Gene3D" id="3.40.50.720">
    <property type="entry name" value="NAD(P)-binding Rossmann-like Domain"/>
    <property type="match status" value="1"/>
</dbReference>
<feature type="domain" description="Siroheme synthase central" evidence="7">
    <location>
        <begin position="118"/>
        <end position="140"/>
    </location>
</feature>
<reference evidence="8 9" key="1">
    <citation type="submission" date="2023-02" db="EMBL/GenBank/DDBJ databases">
        <title>Streptococcus sp. Genome Sequencing and Assembly.</title>
        <authorList>
            <person name="Shore S.M."/>
            <person name="Nicholson T.L."/>
        </authorList>
    </citation>
    <scope>NUCLEOTIDE SEQUENCE [LARGE SCALE GENOMIC DNA]</scope>
    <source>
        <strain evidence="8 9">29892</strain>
    </source>
</reference>
<keyword evidence="9" id="KW-1185">Reference proteome</keyword>
<evidence type="ECO:0000256" key="1">
    <source>
        <dbReference type="ARBA" id="ARBA00005010"/>
    </source>
</evidence>
<dbReference type="GO" id="GO:0004325">
    <property type="term" value="F:ferrochelatase activity"/>
    <property type="evidence" value="ECO:0007669"/>
    <property type="project" value="InterPro"/>
</dbReference>
<dbReference type="GO" id="GO:0043115">
    <property type="term" value="F:precorrin-2 dehydrogenase activity"/>
    <property type="evidence" value="ECO:0007669"/>
    <property type="project" value="UniProtKB-EC"/>
</dbReference>
<dbReference type="Gene3D" id="3.30.160.110">
    <property type="entry name" value="Siroheme synthase, domain 2"/>
    <property type="match status" value="1"/>
</dbReference>
<evidence type="ECO:0000256" key="2">
    <source>
        <dbReference type="ARBA" id="ARBA00012400"/>
    </source>
</evidence>
<keyword evidence="5" id="KW-0627">Porphyrin biosynthesis</keyword>
<evidence type="ECO:0000256" key="5">
    <source>
        <dbReference type="ARBA" id="ARBA00023244"/>
    </source>
</evidence>
<dbReference type="SUPFAM" id="SSF75615">
    <property type="entry name" value="Siroheme synthase middle domains-like"/>
    <property type="match status" value="1"/>
</dbReference>
<dbReference type="PANTHER" id="PTHR35330">
    <property type="entry name" value="SIROHEME BIOSYNTHESIS PROTEIN MET8"/>
    <property type="match status" value="1"/>
</dbReference>
<evidence type="ECO:0000259" key="7">
    <source>
        <dbReference type="Pfam" id="PF14824"/>
    </source>
</evidence>
<name>A0AA96VJ37_9STRE</name>
<dbReference type="InterPro" id="IPR006367">
    <property type="entry name" value="Sirohaem_synthase_N"/>
</dbReference>
<dbReference type="EMBL" id="CP118734">
    <property type="protein sequence ID" value="WNY49932.1"/>
    <property type="molecule type" value="Genomic_DNA"/>
</dbReference>
<evidence type="ECO:0000256" key="4">
    <source>
        <dbReference type="ARBA" id="ARBA00023027"/>
    </source>
</evidence>
<dbReference type="EC" id="1.3.1.76" evidence="2"/>
<dbReference type="AlphaFoldDB" id="A0AA96VJ37"/>
<evidence type="ECO:0000313" key="9">
    <source>
        <dbReference type="Proteomes" id="UP001301526"/>
    </source>
</evidence>
<keyword evidence="3" id="KW-0560">Oxidoreductase</keyword>
<dbReference type="GO" id="GO:0019354">
    <property type="term" value="P:siroheme biosynthetic process"/>
    <property type="evidence" value="ECO:0007669"/>
    <property type="project" value="InterPro"/>
</dbReference>
<dbReference type="Proteomes" id="UP001301526">
    <property type="component" value="Chromosome"/>
</dbReference>
<dbReference type="InterPro" id="IPR028161">
    <property type="entry name" value="Met8-like"/>
</dbReference>
<dbReference type="Pfam" id="PF13241">
    <property type="entry name" value="NAD_binding_7"/>
    <property type="match status" value="1"/>
</dbReference>
<organism evidence="8 9">
    <name type="scientific">Streptococcus iners subsp. hyiners</name>
    <dbReference type="NCBI Taxonomy" id="3028083"/>
    <lineage>
        <taxon>Bacteria</taxon>
        <taxon>Bacillati</taxon>
        <taxon>Bacillota</taxon>
        <taxon>Bacilli</taxon>
        <taxon>Lactobacillales</taxon>
        <taxon>Streptococcaceae</taxon>
        <taxon>Streptococcus</taxon>
        <taxon>Streptococcus iners</taxon>
    </lineage>
</organism>
<dbReference type="PANTHER" id="PTHR35330:SF1">
    <property type="entry name" value="SIROHEME BIOSYNTHESIS PROTEIN MET8"/>
    <property type="match status" value="1"/>
</dbReference>
<evidence type="ECO:0000256" key="6">
    <source>
        <dbReference type="ARBA" id="ARBA00047561"/>
    </source>
</evidence>
<gene>
    <name evidence="8" type="ORF">PW220_04645</name>
</gene>
<evidence type="ECO:0000256" key="3">
    <source>
        <dbReference type="ARBA" id="ARBA00023002"/>
    </source>
</evidence>
<evidence type="ECO:0000313" key="8">
    <source>
        <dbReference type="EMBL" id="WNY49932.1"/>
    </source>
</evidence>
<accession>A0AA96VJ37</accession>
<dbReference type="NCBIfam" id="TIGR01470">
    <property type="entry name" value="cysG_Nterm"/>
    <property type="match status" value="1"/>
</dbReference>